<dbReference type="GO" id="GO:0003700">
    <property type="term" value="F:DNA-binding transcription factor activity"/>
    <property type="evidence" value="ECO:0007669"/>
    <property type="project" value="InterPro"/>
</dbReference>
<dbReference type="STRING" id="171383.AKJ31_04385"/>
<reference evidence="7" key="1">
    <citation type="submission" date="2015-08" db="EMBL/GenBank/DDBJ databases">
        <title>Vibrio galatheae sp. nov., a novel member of the Vibrionaceae family isolated from the Solomon Islands.</title>
        <authorList>
            <person name="Giubergia S."/>
            <person name="Machado H."/>
            <person name="Mateiu R.V."/>
            <person name="Gram L."/>
        </authorList>
    </citation>
    <scope>NUCLEOTIDE SEQUENCE [LARGE SCALE GENOMIC DNA]</scope>
    <source>
        <strain evidence="7">DSM 19134</strain>
    </source>
</reference>
<evidence type="ECO:0000313" key="6">
    <source>
        <dbReference type="EMBL" id="KOO09599.1"/>
    </source>
</evidence>
<keyword evidence="7" id="KW-1185">Reference proteome</keyword>
<dbReference type="InterPro" id="IPR036388">
    <property type="entry name" value="WH-like_DNA-bd_sf"/>
</dbReference>
<dbReference type="PANTHER" id="PTHR33154:SF18">
    <property type="entry name" value="ARSENICAL RESISTANCE OPERON REPRESSOR"/>
    <property type="match status" value="1"/>
</dbReference>
<evidence type="ECO:0000256" key="2">
    <source>
        <dbReference type="ARBA" id="ARBA00023015"/>
    </source>
</evidence>
<dbReference type="EMBL" id="LHPI01000001">
    <property type="protein sequence ID" value="KOO09599.1"/>
    <property type="molecule type" value="Genomic_DNA"/>
</dbReference>
<dbReference type="Pfam" id="PF01022">
    <property type="entry name" value="HTH_5"/>
    <property type="match status" value="1"/>
</dbReference>
<accession>A0A0M0I5M0</accession>
<protein>
    <recommendedName>
        <fullName evidence="5">HTH arsR-type domain-containing protein</fullName>
    </recommendedName>
</protein>
<dbReference type="Proteomes" id="UP000037530">
    <property type="component" value="Unassembled WGS sequence"/>
</dbReference>
<dbReference type="InterPro" id="IPR051081">
    <property type="entry name" value="HTH_MetalResp_TranReg"/>
</dbReference>
<dbReference type="PANTHER" id="PTHR33154">
    <property type="entry name" value="TRANSCRIPTIONAL REGULATOR, ARSR FAMILY"/>
    <property type="match status" value="1"/>
</dbReference>
<dbReference type="AlphaFoldDB" id="A0A0M0I5M0"/>
<gene>
    <name evidence="6" type="ORF">AKJ31_04385</name>
</gene>
<sequence>MAVSLLFYKALAEETRLKSLLLLESQGELCVCDLMNALALSQPKVSRHLAELRKQALVVGERRGKWMYYRINPDLPSWMKQVLSITLESNRELIAPLLVAIGAESSSCRT</sequence>
<dbReference type="Gene3D" id="1.10.10.10">
    <property type="entry name" value="Winged helix-like DNA-binding domain superfamily/Winged helix DNA-binding domain"/>
    <property type="match status" value="1"/>
</dbReference>
<dbReference type="GO" id="GO:0046685">
    <property type="term" value="P:response to arsenic-containing substance"/>
    <property type="evidence" value="ECO:0007669"/>
    <property type="project" value="UniProtKB-KW"/>
</dbReference>
<organism evidence="6 7">
    <name type="scientific">Vibrio hepatarius</name>
    <dbReference type="NCBI Taxonomy" id="171383"/>
    <lineage>
        <taxon>Bacteria</taxon>
        <taxon>Pseudomonadati</taxon>
        <taxon>Pseudomonadota</taxon>
        <taxon>Gammaproteobacteria</taxon>
        <taxon>Vibrionales</taxon>
        <taxon>Vibrionaceae</taxon>
        <taxon>Vibrio</taxon>
        <taxon>Vibrio oreintalis group</taxon>
    </lineage>
</organism>
<evidence type="ECO:0000256" key="3">
    <source>
        <dbReference type="ARBA" id="ARBA00023125"/>
    </source>
</evidence>
<dbReference type="InterPro" id="IPR036390">
    <property type="entry name" value="WH_DNA-bd_sf"/>
</dbReference>
<evidence type="ECO:0000313" key="7">
    <source>
        <dbReference type="Proteomes" id="UP000037530"/>
    </source>
</evidence>
<evidence type="ECO:0000259" key="5">
    <source>
        <dbReference type="PROSITE" id="PS50987"/>
    </source>
</evidence>
<feature type="domain" description="HTH arsR-type" evidence="5">
    <location>
        <begin position="1"/>
        <end position="90"/>
    </location>
</feature>
<keyword evidence="3" id="KW-0238">DNA-binding</keyword>
<dbReference type="GO" id="GO:0003677">
    <property type="term" value="F:DNA binding"/>
    <property type="evidence" value="ECO:0007669"/>
    <property type="project" value="UniProtKB-KW"/>
</dbReference>
<dbReference type="OrthoDB" id="9793058at2"/>
<dbReference type="RefSeq" id="WP_053407860.1">
    <property type="nucleotide sequence ID" value="NZ_DAIPHI010000012.1"/>
</dbReference>
<comment type="caution">
    <text evidence="6">The sequence shown here is derived from an EMBL/GenBank/DDBJ whole genome shotgun (WGS) entry which is preliminary data.</text>
</comment>
<dbReference type="NCBIfam" id="NF033788">
    <property type="entry name" value="HTH_metalloreg"/>
    <property type="match status" value="1"/>
</dbReference>
<dbReference type="FunFam" id="1.10.10.10:FF:000279">
    <property type="entry name" value="Transcriptional regulator, ArsR family"/>
    <property type="match status" value="1"/>
</dbReference>
<dbReference type="InterPro" id="IPR011991">
    <property type="entry name" value="ArsR-like_HTH"/>
</dbReference>
<name>A0A0M0I5M0_9VIBR</name>
<dbReference type="NCBIfam" id="NF007528">
    <property type="entry name" value="PRK10141.1"/>
    <property type="match status" value="1"/>
</dbReference>
<dbReference type="PROSITE" id="PS00846">
    <property type="entry name" value="HTH_ARSR_1"/>
    <property type="match status" value="1"/>
</dbReference>
<keyword evidence="2" id="KW-0805">Transcription regulation</keyword>
<dbReference type="PRINTS" id="PR00778">
    <property type="entry name" value="HTHARSR"/>
</dbReference>
<evidence type="ECO:0000256" key="4">
    <source>
        <dbReference type="ARBA" id="ARBA00023163"/>
    </source>
</evidence>
<dbReference type="PATRIC" id="fig|171383.3.peg.905"/>
<dbReference type="InterPro" id="IPR001845">
    <property type="entry name" value="HTH_ArsR_DNA-bd_dom"/>
</dbReference>
<dbReference type="InterPro" id="IPR018334">
    <property type="entry name" value="ArsR_HTH"/>
</dbReference>
<dbReference type="SUPFAM" id="SSF46785">
    <property type="entry name" value="Winged helix' DNA-binding domain"/>
    <property type="match status" value="1"/>
</dbReference>
<dbReference type="SMART" id="SM00418">
    <property type="entry name" value="HTH_ARSR"/>
    <property type="match status" value="1"/>
</dbReference>
<evidence type="ECO:0000256" key="1">
    <source>
        <dbReference type="ARBA" id="ARBA00022849"/>
    </source>
</evidence>
<dbReference type="CDD" id="cd00090">
    <property type="entry name" value="HTH_ARSR"/>
    <property type="match status" value="1"/>
</dbReference>
<dbReference type="PROSITE" id="PS50987">
    <property type="entry name" value="HTH_ARSR_2"/>
    <property type="match status" value="1"/>
</dbReference>
<proteinExistence type="predicted"/>
<keyword evidence="4" id="KW-0804">Transcription</keyword>
<keyword evidence="1" id="KW-0059">Arsenical resistance</keyword>